<feature type="compositionally biased region" description="Polar residues" evidence="7">
    <location>
        <begin position="134"/>
        <end position="149"/>
    </location>
</feature>
<feature type="region of interest" description="Disordered" evidence="7">
    <location>
        <begin position="1"/>
        <end position="40"/>
    </location>
</feature>
<reference evidence="9 10" key="1">
    <citation type="submission" date="2016-03" db="EMBL/GenBank/DDBJ databases">
        <title>Mechanisms controlling the formation of the plant cell surface in tip-growing cells are functionally conserved among land plants.</title>
        <authorList>
            <person name="Honkanen S."/>
            <person name="Jones V.A."/>
            <person name="Morieri G."/>
            <person name="Champion C."/>
            <person name="Hetherington A.J."/>
            <person name="Kelly S."/>
            <person name="Saint-Marcoux D."/>
            <person name="Proust H."/>
            <person name="Prescott H."/>
            <person name="Dolan L."/>
        </authorList>
    </citation>
    <scope>NUCLEOTIDE SEQUENCE [LARGE SCALE GENOMIC DNA]</scope>
    <source>
        <strain evidence="10">cv. Tak-1 and cv. Tak-2</strain>
        <tissue evidence="9">Whole gametophyte</tissue>
    </source>
</reference>
<dbReference type="Pfam" id="PF01501">
    <property type="entry name" value="Glyco_transf_8"/>
    <property type="match status" value="1"/>
</dbReference>
<dbReference type="InterPro" id="IPR050748">
    <property type="entry name" value="Glycosyltrans_8_dom-fam"/>
</dbReference>
<evidence type="ECO:0000313" key="10">
    <source>
        <dbReference type="Proteomes" id="UP000077202"/>
    </source>
</evidence>
<dbReference type="EMBL" id="LVLJ01002273">
    <property type="protein sequence ID" value="OAE25910.1"/>
    <property type="molecule type" value="Genomic_DNA"/>
</dbReference>
<evidence type="ECO:0000313" key="9">
    <source>
        <dbReference type="EMBL" id="OAE25910.1"/>
    </source>
</evidence>
<gene>
    <name evidence="9" type="ORF">AXG93_949s1000</name>
    <name evidence="8" type="ORF">Mp_4g03950</name>
</gene>
<dbReference type="EC" id="2.4.1.-" evidence="6"/>
<evidence type="ECO:0000256" key="5">
    <source>
        <dbReference type="ARBA" id="ARBA00022723"/>
    </source>
</evidence>
<evidence type="ECO:0000313" key="8">
    <source>
        <dbReference type="EMBL" id="BBN07463.1"/>
    </source>
</evidence>
<dbReference type="Proteomes" id="UP001162541">
    <property type="component" value="Chromosome 4"/>
</dbReference>
<name>A0A176VYQ1_MARPO</name>
<dbReference type="GO" id="GO:0016757">
    <property type="term" value="F:glycosyltransferase activity"/>
    <property type="evidence" value="ECO:0007669"/>
    <property type="project" value="UniProtKB-KW"/>
</dbReference>
<evidence type="ECO:0000313" key="11">
    <source>
        <dbReference type="Proteomes" id="UP001162541"/>
    </source>
</evidence>
<dbReference type="InterPro" id="IPR002495">
    <property type="entry name" value="Glyco_trans_8"/>
</dbReference>
<dbReference type="SUPFAM" id="SSF53448">
    <property type="entry name" value="Nucleotide-diphospho-sugar transferases"/>
    <property type="match status" value="1"/>
</dbReference>
<protein>
    <recommendedName>
        <fullName evidence="6">Hexosyltransferase</fullName>
        <ecNumber evidence="6">2.4.1.-</ecNumber>
    </recommendedName>
</protein>
<keyword evidence="10" id="KW-1185">Reference proteome</keyword>
<dbReference type="PANTHER" id="PTHR13778:SF47">
    <property type="entry name" value="LIPOPOLYSACCHARIDE 1,3-GALACTOSYLTRANSFERASE"/>
    <property type="match status" value="1"/>
</dbReference>
<dbReference type="InterPro" id="IPR029044">
    <property type="entry name" value="Nucleotide-diphossugar_trans"/>
</dbReference>
<dbReference type="EMBL" id="AP019869">
    <property type="protein sequence ID" value="BBN07463.1"/>
    <property type="molecule type" value="Genomic_DNA"/>
</dbReference>
<keyword evidence="4" id="KW-0808">Transferase</keyword>
<evidence type="ECO:0000256" key="2">
    <source>
        <dbReference type="ARBA" id="ARBA00006351"/>
    </source>
</evidence>
<comment type="pathway">
    <text evidence="1">Glycan metabolism; pectin biosynthesis.</text>
</comment>
<dbReference type="GO" id="GO:0046872">
    <property type="term" value="F:metal ion binding"/>
    <property type="evidence" value="ECO:0007669"/>
    <property type="project" value="UniProtKB-KW"/>
</dbReference>
<keyword evidence="3" id="KW-0328">Glycosyltransferase</keyword>
<dbReference type="Proteomes" id="UP000077202">
    <property type="component" value="Unassembled WGS sequence"/>
</dbReference>
<proteinExistence type="inferred from homology"/>
<evidence type="ECO:0000256" key="1">
    <source>
        <dbReference type="ARBA" id="ARBA00004877"/>
    </source>
</evidence>
<organism evidence="9 10">
    <name type="scientific">Marchantia polymorpha subsp. ruderalis</name>
    <dbReference type="NCBI Taxonomy" id="1480154"/>
    <lineage>
        <taxon>Eukaryota</taxon>
        <taxon>Viridiplantae</taxon>
        <taxon>Streptophyta</taxon>
        <taxon>Embryophyta</taxon>
        <taxon>Marchantiophyta</taxon>
        <taxon>Marchantiopsida</taxon>
        <taxon>Marchantiidae</taxon>
        <taxon>Marchantiales</taxon>
        <taxon>Marchantiaceae</taxon>
        <taxon>Marchantia</taxon>
    </lineage>
</organism>
<keyword evidence="5" id="KW-0479">Metal-binding</keyword>
<feature type="region of interest" description="Disordered" evidence="7">
    <location>
        <begin position="110"/>
        <end position="149"/>
    </location>
</feature>
<evidence type="ECO:0000256" key="6">
    <source>
        <dbReference type="RuleBase" id="RU362027"/>
    </source>
</evidence>
<evidence type="ECO:0000256" key="7">
    <source>
        <dbReference type="SAM" id="MobiDB-lite"/>
    </source>
</evidence>
<evidence type="ECO:0000256" key="4">
    <source>
        <dbReference type="ARBA" id="ARBA00022679"/>
    </source>
</evidence>
<comment type="similarity">
    <text evidence="2 6">Belongs to the glycosyltransferase 8 family.</text>
</comment>
<sequence>MPDYDPGRGAGPMRRTTGSAAEARPRRFGPGGLPTEGADPAPKPWPWAPWAALVICVCFLCLQLYPATHFRHPRDPTRTWQRIQRADDIELADGGDIGLTLDEVRRQWDPEFTGGGDSSFSPPGPTEQTDRSTTRQIESTDELSSSHSNHAFKWRKEDRQIHVFISSDEKDLRPLAVVINSTLKNARHPGRIVFHLIIPTSENNIEYYKLKAFFPSASIDVFRGVFDYEHVSHLIRYRNDSFTREELTSPYNFIPYYLPQLYENIELMIYLDSDVVVKGDIEELYMKNLHGHPAAAVEDCSQEFRGYFDFDQLNAIREREAGNQWLPSEPFEEQTCVFNRGVLVINATRWSELNVTGAIEWWMGEYDKAEKPLYRYGLSQPPFLLALYKNYEKLEHAWNNRGLGRDKLSKLEQEYFAARYKHKPDQKPFLSLESDFAKILHFNGKYKPWKRGRTRLPTEEVLSLCGEEGQECYKLWWEYLSPEAHKAFGLSSSRE</sequence>
<reference evidence="8" key="2">
    <citation type="journal article" date="2019" name="Curr. Biol.">
        <title>Chromatin organization in early land plants reveals an ancestral association between H3K27me3, transposons, and constitutive heterochromatin.</title>
        <authorList>
            <person name="Montgomery S.A."/>
            <person name="Tanizawa Y."/>
            <person name="Galik B."/>
            <person name="Wang N."/>
            <person name="Ito T."/>
            <person name="Mochizuki T."/>
            <person name="Akimcheva S."/>
            <person name="Bowman J."/>
            <person name="Cognat V."/>
            <person name="Drouard L."/>
            <person name="Ekker H."/>
            <person name="Houng S."/>
            <person name="Kohchi T."/>
            <person name="Lin S."/>
            <person name="Liu L.D."/>
            <person name="Nakamura Y."/>
            <person name="Valeeva L.R."/>
            <person name="Shakirov E.V."/>
            <person name="Shippen D.E."/>
            <person name="Wei W."/>
            <person name="Yagura M."/>
            <person name="Yamaoka S."/>
            <person name="Yamato K.T."/>
            <person name="Liu C."/>
            <person name="Berger F."/>
        </authorList>
    </citation>
    <scope>NUCLEOTIDE SEQUENCE [LARGE SCALE GENOMIC DNA]</scope>
    <source>
        <strain evidence="8">Tak-1</strain>
    </source>
</reference>
<dbReference type="PANTHER" id="PTHR13778">
    <property type="entry name" value="GLYCOSYLTRANSFERASE 8 DOMAIN-CONTAINING PROTEIN"/>
    <property type="match status" value="1"/>
</dbReference>
<dbReference type="Gene3D" id="3.90.550.10">
    <property type="entry name" value="Spore Coat Polysaccharide Biosynthesis Protein SpsA, Chain A"/>
    <property type="match status" value="1"/>
</dbReference>
<reference evidence="11" key="3">
    <citation type="journal article" date="2020" name="Curr. Biol.">
        <title>Chromatin organization in early land plants reveals an ancestral association between H3K27me3, transposons, and constitutive heterochromatin.</title>
        <authorList>
            <person name="Montgomery S.A."/>
            <person name="Tanizawa Y."/>
            <person name="Galik B."/>
            <person name="Wang N."/>
            <person name="Ito T."/>
            <person name="Mochizuki T."/>
            <person name="Akimcheva S."/>
            <person name="Bowman J.L."/>
            <person name="Cognat V."/>
            <person name="Marechal-Drouard L."/>
            <person name="Ekker H."/>
            <person name="Hong S.F."/>
            <person name="Kohchi T."/>
            <person name="Lin S.S."/>
            <person name="Liu L.D."/>
            <person name="Nakamura Y."/>
            <person name="Valeeva L.R."/>
            <person name="Shakirov E.V."/>
            <person name="Shippen D.E."/>
            <person name="Wei W.L."/>
            <person name="Yagura M."/>
            <person name="Yamaoka S."/>
            <person name="Yamato K.T."/>
            <person name="Liu C."/>
            <person name="Berger F."/>
        </authorList>
    </citation>
    <scope>NUCLEOTIDE SEQUENCE [LARGE SCALE GENOMIC DNA]</scope>
    <source>
        <strain evidence="11">Tak-1</strain>
    </source>
</reference>
<evidence type="ECO:0000256" key="3">
    <source>
        <dbReference type="ARBA" id="ARBA00022676"/>
    </source>
</evidence>
<dbReference type="GO" id="GO:0005794">
    <property type="term" value="C:Golgi apparatus"/>
    <property type="evidence" value="ECO:0007669"/>
    <property type="project" value="TreeGrafter"/>
</dbReference>
<dbReference type="AlphaFoldDB" id="A0A176VYQ1"/>
<accession>A0A176VYQ1</accession>